<dbReference type="GO" id="GO:0008270">
    <property type="term" value="F:zinc ion binding"/>
    <property type="evidence" value="ECO:0007669"/>
    <property type="project" value="InterPro"/>
</dbReference>
<keyword evidence="4" id="KW-1185">Reference proteome</keyword>
<dbReference type="InterPro" id="IPR036398">
    <property type="entry name" value="CA_dom_sf"/>
</dbReference>
<proteinExistence type="inferred from homology"/>
<evidence type="ECO:0000313" key="3">
    <source>
        <dbReference type="Ensembl" id="ENSGMOP00000009825.2"/>
    </source>
</evidence>
<sequence length="441" mass="54045">MYNTGKHVSLRPDKAHLVNISGGPLGYSYRLEEVRLHFGSEDYQGSEHLLNGQGFPGEVQLIHYNQDLYANYSEAVRSPHGIAVVTIFIKLSENPNIFLNRMLNRDTITRINYKHDAFLLMGLNMGDLYPDTTRYITYEGSVTIPPCYETATWILINKPIYITQMQMHSLRLLSQHEPYKIFLSMSDNTRPTQPLLQRCIRTNIQFSKQGPHCPNNRAVRPQYRGEQGPHCPNNRAVRPQYRGEQGPHCPNNRAVRPQYRGEQGPHCPNNRAVRPQYRGEQGPHCPNNRAVRPQYRGEQGPHCPNNRAVRPQYRGEQGPHCPNNRAVRPQYRGEQGPHCPNNRAVRSWRWGRRGGGGGGGGEVGEVRWGRWRLGRWRWRWRWRWWWWWRWRRWRWRWRWWGRWRLGRWRWRWRWRWWWWWRWRRWRWRWWRWGRWWRWWWW</sequence>
<dbReference type="GO" id="GO:0006730">
    <property type="term" value="P:one-carbon metabolic process"/>
    <property type="evidence" value="ECO:0007669"/>
    <property type="project" value="TreeGrafter"/>
</dbReference>
<dbReference type="Gene3D" id="3.10.200.10">
    <property type="entry name" value="Alpha carbonic anhydrase"/>
    <property type="match status" value="1"/>
</dbReference>
<comment type="similarity">
    <text evidence="1">Belongs to the alpha-carbonic anhydrase family.</text>
</comment>
<dbReference type="PROSITE" id="PS51144">
    <property type="entry name" value="ALPHA_CA_2"/>
    <property type="match status" value="1"/>
</dbReference>
<organism evidence="3 4">
    <name type="scientific">Gadus morhua</name>
    <name type="common">Atlantic cod</name>
    <dbReference type="NCBI Taxonomy" id="8049"/>
    <lineage>
        <taxon>Eukaryota</taxon>
        <taxon>Metazoa</taxon>
        <taxon>Chordata</taxon>
        <taxon>Craniata</taxon>
        <taxon>Vertebrata</taxon>
        <taxon>Euteleostomi</taxon>
        <taxon>Actinopterygii</taxon>
        <taxon>Neopterygii</taxon>
        <taxon>Teleostei</taxon>
        <taxon>Neoteleostei</taxon>
        <taxon>Acanthomorphata</taxon>
        <taxon>Zeiogadaria</taxon>
        <taxon>Gadariae</taxon>
        <taxon>Gadiformes</taxon>
        <taxon>Gadoidei</taxon>
        <taxon>Gadidae</taxon>
        <taxon>Gadus</taxon>
    </lineage>
</organism>
<dbReference type="InterPro" id="IPR001148">
    <property type="entry name" value="CA_dom"/>
</dbReference>
<dbReference type="PANTHER" id="PTHR18952">
    <property type="entry name" value="CARBONIC ANHYDRASE"/>
    <property type="match status" value="1"/>
</dbReference>
<dbReference type="GeneTree" id="ENSGT00940000155223"/>
<dbReference type="AlphaFoldDB" id="A0A8C4ZAN7"/>
<dbReference type="GO" id="GO:0004089">
    <property type="term" value="F:carbonate dehydratase activity"/>
    <property type="evidence" value="ECO:0007669"/>
    <property type="project" value="InterPro"/>
</dbReference>
<dbReference type="InterPro" id="IPR023561">
    <property type="entry name" value="Carbonic_anhydrase_a-class"/>
</dbReference>
<dbReference type="Pfam" id="PF00194">
    <property type="entry name" value="Carb_anhydrase"/>
    <property type="match status" value="1"/>
</dbReference>
<accession>A0A8C4ZAN7</accession>
<evidence type="ECO:0000313" key="4">
    <source>
        <dbReference type="Proteomes" id="UP000694546"/>
    </source>
</evidence>
<protein>
    <recommendedName>
        <fullName evidence="2">Alpha-carbonic anhydrase domain-containing protein</fullName>
    </recommendedName>
</protein>
<evidence type="ECO:0000256" key="1">
    <source>
        <dbReference type="ARBA" id="ARBA00010718"/>
    </source>
</evidence>
<dbReference type="Proteomes" id="UP000694546">
    <property type="component" value="Chromosome 2"/>
</dbReference>
<feature type="domain" description="Alpha-carbonic anhydrase" evidence="2">
    <location>
        <begin position="1"/>
        <end position="204"/>
    </location>
</feature>
<evidence type="ECO:0000259" key="2">
    <source>
        <dbReference type="PROSITE" id="PS51144"/>
    </source>
</evidence>
<dbReference type="SMART" id="SM01057">
    <property type="entry name" value="Carb_anhydrase"/>
    <property type="match status" value="1"/>
</dbReference>
<reference evidence="3" key="1">
    <citation type="submission" date="2025-08" db="UniProtKB">
        <authorList>
            <consortium name="Ensembl"/>
        </authorList>
    </citation>
    <scope>IDENTIFICATION</scope>
</reference>
<dbReference type="PANTHER" id="PTHR18952:SF208">
    <property type="entry name" value="CARBONIC ANHYDRASE XA-RELATED"/>
    <property type="match status" value="1"/>
</dbReference>
<dbReference type="SUPFAM" id="SSF51069">
    <property type="entry name" value="Carbonic anhydrase"/>
    <property type="match status" value="1"/>
</dbReference>
<name>A0A8C4ZAN7_GADMO</name>
<reference evidence="3" key="2">
    <citation type="submission" date="2025-09" db="UniProtKB">
        <authorList>
            <consortium name="Ensembl"/>
        </authorList>
    </citation>
    <scope>IDENTIFICATION</scope>
</reference>
<dbReference type="Ensembl" id="ENSGMOT00000010089.2">
    <property type="protein sequence ID" value="ENSGMOP00000009825.2"/>
    <property type="gene ID" value="ENSGMOG00000009194.2"/>
</dbReference>